<organism evidence="2 3">
    <name type="scientific">Durusdinium trenchii</name>
    <dbReference type="NCBI Taxonomy" id="1381693"/>
    <lineage>
        <taxon>Eukaryota</taxon>
        <taxon>Sar</taxon>
        <taxon>Alveolata</taxon>
        <taxon>Dinophyceae</taxon>
        <taxon>Suessiales</taxon>
        <taxon>Symbiodiniaceae</taxon>
        <taxon>Durusdinium</taxon>
    </lineage>
</organism>
<evidence type="ECO:0000313" key="3">
    <source>
        <dbReference type="Proteomes" id="UP001642484"/>
    </source>
</evidence>
<accession>A0ABP0IQL6</accession>
<dbReference type="EMBL" id="CAXAMN010003269">
    <property type="protein sequence ID" value="CAK9003670.1"/>
    <property type="molecule type" value="Genomic_DNA"/>
</dbReference>
<dbReference type="Proteomes" id="UP001642484">
    <property type="component" value="Unassembled WGS sequence"/>
</dbReference>
<dbReference type="Gene3D" id="3.90.1720.10">
    <property type="entry name" value="endopeptidase domain like (from Nostoc punctiforme)"/>
    <property type="match status" value="1"/>
</dbReference>
<evidence type="ECO:0000313" key="2">
    <source>
        <dbReference type="EMBL" id="CAK9003670.1"/>
    </source>
</evidence>
<protein>
    <recommendedName>
        <fullName evidence="1">LRAT domain-containing protein</fullName>
    </recommendedName>
</protein>
<dbReference type="InterPro" id="IPR007053">
    <property type="entry name" value="LRAT_dom"/>
</dbReference>
<sequence>MDRPPTETAPPVTEPPVAAPRRSEWLECLIQHELRAGPEKKHAEVWVLRRPHINFFRRLLTLRGFWAHSSSSQLKCRERSIDAEMNCVDCVRLLHGGFYGHMGVAVPAHPKQEKVMGCLQLSKVLNVEANPADDQTNGAWDSAPTSQLRGKIRHEVRNVFEYTLVRRPADPEAVLQRALSRVGEDGYNLVWNNCEHFAAPGRQRQTRRRAGLLRSR</sequence>
<feature type="domain" description="LRAT" evidence="1">
    <location>
        <begin position="158"/>
        <end position="199"/>
    </location>
</feature>
<proteinExistence type="predicted"/>
<keyword evidence="3" id="KW-1185">Reference proteome</keyword>
<name>A0ABP0IQL6_9DINO</name>
<gene>
    <name evidence="2" type="ORF">CCMP2556_LOCUS7370</name>
</gene>
<reference evidence="2 3" key="1">
    <citation type="submission" date="2024-02" db="EMBL/GenBank/DDBJ databases">
        <authorList>
            <person name="Chen Y."/>
            <person name="Shah S."/>
            <person name="Dougan E. K."/>
            <person name="Thang M."/>
            <person name="Chan C."/>
        </authorList>
    </citation>
    <scope>NUCLEOTIDE SEQUENCE [LARGE SCALE GENOMIC DNA]</scope>
</reference>
<dbReference type="Pfam" id="PF04970">
    <property type="entry name" value="LRAT"/>
    <property type="match status" value="1"/>
</dbReference>
<comment type="caution">
    <text evidence="2">The sequence shown here is derived from an EMBL/GenBank/DDBJ whole genome shotgun (WGS) entry which is preliminary data.</text>
</comment>
<evidence type="ECO:0000259" key="1">
    <source>
        <dbReference type="Pfam" id="PF04970"/>
    </source>
</evidence>